<feature type="binding site" evidence="1">
    <location>
        <position position="271"/>
    </location>
    <ligand>
        <name>Zn(2+)</name>
        <dbReference type="ChEBI" id="CHEBI:29105"/>
    </ligand>
</feature>
<accession>A0A0W0TLI9</accession>
<feature type="binding site" evidence="1">
    <location>
        <position position="284"/>
    </location>
    <ligand>
        <name>Zn(2+)</name>
        <dbReference type="ChEBI" id="CHEBI:29105"/>
    </ligand>
</feature>
<dbReference type="NCBIfam" id="TIGR00157">
    <property type="entry name" value="ribosome small subunit-dependent GTPase A"/>
    <property type="match status" value="1"/>
</dbReference>
<dbReference type="CDD" id="cd01854">
    <property type="entry name" value="YjeQ_EngC"/>
    <property type="match status" value="1"/>
</dbReference>
<dbReference type="GO" id="GO:0005525">
    <property type="term" value="F:GTP binding"/>
    <property type="evidence" value="ECO:0007669"/>
    <property type="project" value="UniProtKB-UniRule"/>
</dbReference>
<feature type="binding site" evidence="1">
    <location>
        <position position="276"/>
    </location>
    <ligand>
        <name>Zn(2+)</name>
        <dbReference type="ChEBI" id="CHEBI:29105"/>
    </ligand>
</feature>
<dbReference type="PROSITE" id="PS50936">
    <property type="entry name" value="ENGC_GTPASE"/>
    <property type="match status" value="1"/>
</dbReference>
<name>A0A0W0TLI9_9GAMM</name>
<keyword evidence="1" id="KW-0479">Metal-binding</keyword>
<dbReference type="OrthoDB" id="9809485at2"/>
<dbReference type="STRING" id="45065.Lgee_2138"/>
<feature type="binding site" evidence="1">
    <location>
        <begin position="190"/>
        <end position="198"/>
    </location>
    <ligand>
        <name>GTP</name>
        <dbReference type="ChEBI" id="CHEBI:37565"/>
    </ligand>
</feature>
<keyword evidence="4" id="KW-1185">Reference proteome</keyword>
<dbReference type="InterPro" id="IPR004881">
    <property type="entry name" value="Ribosome_biogen_GTPase_RsgA"/>
</dbReference>
<protein>
    <recommendedName>
        <fullName evidence="1">Small ribosomal subunit biogenesis GTPase RsgA</fullName>
        <ecNumber evidence="1">3.6.1.-</ecNumber>
    </recommendedName>
</protein>
<dbReference type="InterPro" id="IPR012340">
    <property type="entry name" value="NA-bd_OB-fold"/>
</dbReference>
<comment type="subunit">
    <text evidence="1">Monomer. Associates with 30S ribosomal subunit, binds 16S rRNA.</text>
</comment>
<gene>
    <name evidence="3" type="primary">engC</name>
    <name evidence="1" type="synonym">rsgA</name>
    <name evidence="3" type="ORF">Lgee_2138</name>
</gene>
<dbReference type="Gene3D" id="2.40.50.140">
    <property type="entry name" value="Nucleic acid-binding proteins"/>
    <property type="match status" value="1"/>
</dbReference>
<comment type="cofactor">
    <cofactor evidence="1">
        <name>Zn(2+)</name>
        <dbReference type="ChEBI" id="CHEBI:29105"/>
    </cofactor>
    <text evidence="1">Binds 1 zinc ion per subunit.</text>
</comment>
<keyword evidence="1" id="KW-0342">GTP-binding</keyword>
<keyword evidence="1" id="KW-0699">rRNA-binding</keyword>
<dbReference type="GO" id="GO:0019843">
    <property type="term" value="F:rRNA binding"/>
    <property type="evidence" value="ECO:0007669"/>
    <property type="project" value="UniProtKB-KW"/>
</dbReference>
<dbReference type="InterPro" id="IPR027417">
    <property type="entry name" value="P-loop_NTPase"/>
</dbReference>
<feature type="region of interest" description="Disordered" evidence="2">
    <location>
        <begin position="1"/>
        <end position="23"/>
    </location>
</feature>
<keyword evidence="1" id="KW-0378">Hydrolase</keyword>
<dbReference type="EC" id="3.6.1.-" evidence="1"/>
<proteinExistence type="inferred from homology"/>
<sequence length="320" mass="35100">MSKRRINKQQSTRIASVQQSYHSEGEARPGRVLVRFGKHAEVEDEDGVLVHCALRPNLPPLVAGDRVLWEARAPGQGVVVSQFPRSSVLERAGLHNTVKPVAANLTQLLVVIAPMPLPSWALVDSYMALACMQGLSVCLVLNKVDLPCEDARHMLAHYQALGFKTLTLSRDLPLTPLEAVLKDEISVFVGQSGVGKSSLITRLLPHRPALETGEISERTGLGRHTTSHSRYFHLPHGGALVDSPGVREFSLTHLNFPALAGTFPEFKLNSCRFRNCNHEDAPGCAILEAIAQNRALSHRYPSFLALFARVEKGTPPRRNA</sequence>
<keyword evidence="1" id="KW-0547">Nucleotide-binding</keyword>
<dbReference type="InterPro" id="IPR010914">
    <property type="entry name" value="RsgA_GTPase_dom"/>
</dbReference>
<dbReference type="EMBL" id="LNYC01000074">
    <property type="protein sequence ID" value="KTC96455.1"/>
    <property type="molecule type" value="Genomic_DNA"/>
</dbReference>
<comment type="subcellular location">
    <subcellularLocation>
        <location evidence="1">Cytoplasm</location>
    </subcellularLocation>
</comment>
<dbReference type="HAMAP" id="MF_01820">
    <property type="entry name" value="GTPase_RsgA"/>
    <property type="match status" value="1"/>
</dbReference>
<reference evidence="3 4" key="1">
    <citation type="submission" date="2015-11" db="EMBL/GenBank/DDBJ databases">
        <title>Genomic analysis of 38 Legionella species identifies large and diverse effector repertoires.</title>
        <authorList>
            <person name="Burstein D."/>
            <person name="Amaro F."/>
            <person name="Zusman T."/>
            <person name="Lifshitz Z."/>
            <person name="Cohen O."/>
            <person name="Gilbert J.A."/>
            <person name="Pupko T."/>
            <person name="Shuman H.A."/>
            <person name="Segal G."/>
        </authorList>
    </citation>
    <scope>NUCLEOTIDE SEQUENCE [LARGE SCALE GENOMIC DNA]</scope>
    <source>
        <strain evidence="3 4">ATCC 49504</strain>
    </source>
</reference>
<dbReference type="Gene3D" id="3.40.50.300">
    <property type="entry name" value="P-loop containing nucleotide triphosphate hydrolases"/>
    <property type="match status" value="1"/>
</dbReference>
<comment type="function">
    <text evidence="1">One of several proteins that assist in the late maturation steps of the functional core of the 30S ribosomal subunit. Helps release RbfA from mature subunits. May play a role in the assembly of ribosomal proteins into the subunit. Circularly permuted GTPase that catalyzes slow GTP hydrolysis, GTPase activity is stimulated by the 30S ribosomal subunit.</text>
</comment>
<organism evidence="3 4">
    <name type="scientific">Legionella geestiana</name>
    <dbReference type="NCBI Taxonomy" id="45065"/>
    <lineage>
        <taxon>Bacteria</taxon>
        <taxon>Pseudomonadati</taxon>
        <taxon>Pseudomonadota</taxon>
        <taxon>Gammaproteobacteria</taxon>
        <taxon>Legionellales</taxon>
        <taxon>Legionellaceae</taxon>
        <taxon>Legionella</taxon>
    </lineage>
</organism>
<dbReference type="GO" id="GO:0046872">
    <property type="term" value="F:metal ion binding"/>
    <property type="evidence" value="ECO:0007669"/>
    <property type="project" value="UniProtKB-KW"/>
</dbReference>
<dbReference type="GO" id="GO:0042274">
    <property type="term" value="P:ribosomal small subunit biogenesis"/>
    <property type="evidence" value="ECO:0007669"/>
    <property type="project" value="UniProtKB-UniRule"/>
</dbReference>
<dbReference type="AlphaFoldDB" id="A0A0W0TLI9"/>
<dbReference type="Proteomes" id="UP000054785">
    <property type="component" value="Unassembled WGS sequence"/>
</dbReference>
<feature type="compositionally biased region" description="Polar residues" evidence="2">
    <location>
        <begin position="8"/>
        <end position="22"/>
    </location>
</feature>
<evidence type="ECO:0000256" key="2">
    <source>
        <dbReference type="SAM" id="MobiDB-lite"/>
    </source>
</evidence>
<feature type="binding site" evidence="1">
    <location>
        <position position="278"/>
    </location>
    <ligand>
        <name>Zn(2+)</name>
        <dbReference type="ChEBI" id="CHEBI:29105"/>
    </ligand>
</feature>
<dbReference type="GO" id="GO:0003924">
    <property type="term" value="F:GTPase activity"/>
    <property type="evidence" value="ECO:0007669"/>
    <property type="project" value="UniProtKB-UniRule"/>
</dbReference>
<dbReference type="Pfam" id="PF03193">
    <property type="entry name" value="RsgA_GTPase"/>
    <property type="match status" value="1"/>
</dbReference>
<comment type="caution">
    <text evidence="3">The sequence shown here is derived from an EMBL/GenBank/DDBJ whole genome shotgun (WGS) entry which is preliminary data.</text>
</comment>
<evidence type="ECO:0000313" key="3">
    <source>
        <dbReference type="EMBL" id="KTC96455.1"/>
    </source>
</evidence>
<dbReference type="GO" id="GO:0005737">
    <property type="term" value="C:cytoplasm"/>
    <property type="evidence" value="ECO:0007669"/>
    <property type="project" value="UniProtKB-SubCell"/>
</dbReference>
<comment type="similarity">
    <text evidence="1">Belongs to the TRAFAC class YlqF/YawG GTPase family. RsgA subfamily.</text>
</comment>
<feature type="binding site" evidence="1">
    <location>
        <begin position="142"/>
        <end position="145"/>
    </location>
    <ligand>
        <name>GTP</name>
        <dbReference type="ChEBI" id="CHEBI:37565"/>
    </ligand>
</feature>
<dbReference type="RefSeq" id="WP_028387325.1">
    <property type="nucleotide sequence ID" value="NZ_CAAAHN010000005.1"/>
</dbReference>
<dbReference type="PATRIC" id="fig|45065.4.peg.2324"/>
<evidence type="ECO:0000313" key="4">
    <source>
        <dbReference type="Proteomes" id="UP000054785"/>
    </source>
</evidence>
<keyword evidence="1" id="KW-0862">Zinc</keyword>
<keyword evidence="1" id="KW-0690">Ribosome biogenesis</keyword>
<dbReference type="SUPFAM" id="SSF52540">
    <property type="entry name" value="P-loop containing nucleoside triphosphate hydrolases"/>
    <property type="match status" value="1"/>
</dbReference>
<evidence type="ECO:0000256" key="1">
    <source>
        <dbReference type="HAMAP-Rule" id="MF_01820"/>
    </source>
</evidence>
<dbReference type="Gene3D" id="1.10.40.50">
    <property type="entry name" value="Probable gtpase engc, domain 3"/>
    <property type="match status" value="1"/>
</dbReference>
<keyword evidence="1" id="KW-0694">RNA-binding</keyword>
<dbReference type="PANTHER" id="PTHR32120:SF11">
    <property type="entry name" value="SMALL RIBOSOMAL SUBUNIT BIOGENESIS GTPASE RSGA 1, MITOCHONDRIAL-RELATED"/>
    <property type="match status" value="1"/>
</dbReference>
<keyword evidence="1" id="KW-0963">Cytoplasm</keyword>
<dbReference type="PANTHER" id="PTHR32120">
    <property type="entry name" value="SMALL RIBOSOMAL SUBUNIT BIOGENESIS GTPASE RSGA"/>
    <property type="match status" value="1"/>
</dbReference>